<dbReference type="AlphaFoldDB" id="A0A101P105"/>
<organism evidence="3 4">
    <name type="scientific">Streptomyces yokosukanensis</name>
    <dbReference type="NCBI Taxonomy" id="67386"/>
    <lineage>
        <taxon>Bacteria</taxon>
        <taxon>Bacillati</taxon>
        <taxon>Actinomycetota</taxon>
        <taxon>Actinomycetes</taxon>
        <taxon>Kitasatosporales</taxon>
        <taxon>Streptomycetaceae</taxon>
        <taxon>Streptomyces</taxon>
    </lineage>
</organism>
<dbReference type="PROSITE" id="PS51257">
    <property type="entry name" value="PROKAR_LIPOPROTEIN"/>
    <property type="match status" value="1"/>
</dbReference>
<keyword evidence="4" id="KW-1185">Reference proteome</keyword>
<evidence type="ECO:0000313" key="3">
    <source>
        <dbReference type="EMBL" id="KUN02913.1"/>
    </source>
</evidence>
<dbReference type="STRING" id="67386.AQI95_25650"/>
<dbReference type="OrthoDB" id="4655582at2"/>
<reference evidence="3 4" key="1">
    <citation type="submission" date="2015-10" db="EMBL/GenBank/DDBJ databases">
        <title>Draft genome sequence of Streptomyces yokosukanensis DSM 40224, type strain for the species Streptomyces yokosukanensis.</title>
        <authorList>
            <person name="Ruckert C."/>
            <person name="Winkler A."/>
            <person name="Kalinowski J."/>
            <person name="Kampfer P."/>
            <person name="Glaeser S."/>
        </authorList>
    </citation>
    <scope>NUCLEOTIDE SEQUENCE [LARGE SCALE GENOMIC DNA]</scope>
    <source>
        <strain evidence="3 4">DSM 40224</strain>
    </source>
</reference>
<evidence type="ECO:0000256" key="1">
    <source>
        <dbReference type="SAM" id="MobiDB-lite"/>
    </source>
</evidence>
<dbReference type="Proteomes" id="UP000053127">
    <property type="component" value="Unassembled WGS sequence"/>
</dbReference>
<dbReference type="InterPro" id="IPR046704">
    <property type="entry name" value="DUF6777"/>
</dbReference>
<dbReference type="Pfam" id="PF20568">
    <property type="entry name" value="DUF6777"/>
    <property type="match status" value="1"/>
</dbReference>
<feature type="domain" description="DUF6777" evidence="2">
    <location>
        <begin position="119"/>
        <end position="280"/>
    </location>
</feature>
<proteinExistence type="predicted"/>
<feature type="compositionally biased region" description="Low complexity" evidence="1">
    <location>
        <begin position="53"/>
        <end position="69"/>
    </location>
</feature>
<feature type="region of interest" description="Disordered" evidence="1">
    <location>
        <begin position="50"/>
        <end position="95"/>
    </location>
</feature>
<comment type="caution">
    <text evidence="3">The sequence shown here is derived from an EMBL/GenBank/DDBJ whole genome shotgun (WGS) entry which is preliminary data.</text>
</comment>
<name>A0A101P105_9ACTN</name>
<feature type="compositionally biased region" description="Low complexity" evidence="1">
    <location>
        <begin position="337"/>
        <end position="362"/>
    </location>
</feature>
<protein>
    <recommendedName>
        <fullName evidence="2">DUF6777 domain-containing protein</fullName>
    </recommendedName>
</protein>
<feature type="compositionally biased region" description="Low complexity" evidence="1">
    <location>
        <begin position="305"/>
        <end position="321"/>
    </location>
</feature>
<accession>A0A101P105</accession>
<dbReference type="EMBL" id="LMWN01000036">
    <property type="protein sequence ID" value="KUN02913.1"/>
    <property type="molecule type" value="Genomic_DNA"/>
</dbReference>
<gene>
    <name evidence="3" type="ORF">AQI95_25650</name>
</gene>
<feature type="region of interest" description="Disordered" evidence="1">
    <location>
        <begin position="290"/>
        <end position="362"/>
    </location>
</feature>
<evidence type="ECO:0000313" key="4">
    <source>
        <dbReference type="Proteomes" id="UP000053127"/>
    </source>
</evidence>
<sequence>MRIPTGSIVLACALSVVLLVAGCTRPGVKEARMGEDVYLLPAAAQGPDPFTGSTVTATRAPATPGTGSADPTALPPTGAAEPTARATREVSATAPPVAASFRPALPAGLVAAPLRTVHTLSGATPGLYSGAARVAVCDVRRQIGSLTADRDKAAAFARVAGVSGGGLPGYLRDLAPVVLRADTRVTTHGYRDGQTVARQAVLQAGTAVLVDNRGVPRVRCACGNPLGSPSPTRGGFGARGSAWSGYRPGKVITVAPAPRAVTSLTIVNIETRTWIERRIGHDVRDDHVVPAPVRATTAPDGEAVPADTAAAASAAPDSTAPDPRRTRPGPSADTTGSPSGTAATPSRTATPTAPGLLAGRTTSAPATAAPWALPSFGLGPVTPDVPDVPYGIDPLDEIGPPYLPALPTG</sequence>
<dbReference type="RefSeq" id="WP_067128314.1">
    <property type="nucleotide sequence ID" value="NZ_JBFACD010000032.1"/>
</dbReference>
<evidence type="ECO:0000259" key="2">
    <source>
        <dbReference type="Pfam" id="PF20568"/>
    </source>
</evidence>